<dbReference type="PANTHER" id="PTHR21310">
    <property type="entry name" value="AMINOGLYCOSIDE PHOSPHOTRANSFERASE-RELATED-RELATED"/>
    <property type="match status" value="1"/>
</dbReference>
<protein>
    <recommendedName>
        <fullName evidence="1">Aminoglycoside phosphotransferase domain-containing protein</fullName>
    </recommendedName>
</protein>
<dbReference type="Pfam" id="PF01636">
    <property type="entry name" value="APH"/>
    <property type="match status" value="1"/>
</dbReference>
<evidence type="ECO:0000313" key="2">
    <source>
        <dbReference type="EMBL" id="KAL1581929.1"/>
    </source>
</evidence>
<dbReference type="PANTHER" id="PTHR21310:SF55">
    <property type="entry name" value="AMINOGLYCOSIDE PHOSPHOTRANSFERASE DOMAIN-CONTAINING PROTEIN"/>
    <property type="match status" value="1"/>
</dbReference>
<name>A0AB34KG44_9PEZI</name>
<dbReference type="Gene3D" id="3.90.1200.10">
    <property type="match status" value="1"/>
</dbReference>
<keyword evidence="3" id="KW-1185">Reference proteome</keyword>
<dbReference type="RefSeq" id="XP_069225036.1">
    <property type="nucleotide sequence ID" value="XM_069377821.1"/>
</dbReference>
<dbReference type="InterPro" id="IPR011009">
    <property type="entry name" value="Kinase-like_dom_sf"/>
</dbReference>
<accession>A0AB34KG44</accession>
<evidence type="ECO:0000313" key="3">
    <source>
        <dbReference type="Proteomes" id="UP000803884"/>
    </source>
</evidence>
<dbReference type="AlphaFoldDB" id="A0AB34KG44"/>
<reference evidence="2 3" key="1">
    <citation type="journal article" date="2020" name="Microbiol. Resour. Announc.">
        <title>Draft Genome Sequence of a Cladosporium Species Isolated from the Mesophotic Ascidian Didemnum maculosum.</title>
        <authorList>
            <person name="Gioti A."/>
            <person name="Siaperas R."/>
            <person name="Nikolaivits E."/>
            <person name="Le Goff G."/>
            <person name="Ouazzani J."/>
            <person name="Kotoulas G."/>
            <person name="Topakas E."/>
        </authorList>
    </citation>
    <scope>NUCLEOTIDE SEQUENCE [LARGE SCALE GENOMIC DNA]</scope>
    <source>
        <strain evidence="2 3">TM138-S3</strain>
    </source>
</reference>
<dbReference type="GeneID" id="96010659"/>
<dbReference type="EMBL" id="JAAQHG020000097">
    <property type="protein sequence ID" value="KAL1581929.1"/>
    <property type="molecule type" value="Genomic_DNA"/>
</dbReference>
<dbReference type="InterPro" id="IPR051678">
    <property type="entry name" value="AGP_Transferase"/>
</dbReference>
<sequence>MSHPCPEAPKPNWLQKHLLLTTISLLRRFCDHKGSVLMLTKNICVKYGSLHDPMEAQTMMFIAQRTNIPVPKVYMSFKHKGLTYLVMQRIQGHALGRGWQQRTPESRAKLLASLKAHVAEMQELRAVSPAICSVNGGSLYDPRMPKATIRYGPFDDVHDFHDYLRDGIQDHDNHTPDVRKLIRLHNEKWEGPTFTHGDLSSINILARGDEIVGIVDWETAGWYPSYWEYTTACQVNPRNYFWRDEIDKFIHPDPKALEMERLRQRYFGDF</sequence>
<feature type="domain" description="Aminoglycoside phosphotransferase" evidence="1">
    <location>
        <begin position="55"/>
        <end position="246"/>
    </location>
</feature>
<organism evidence="2 3">
    <name type="scientific">Cladosporium halotolerans</name>
    <dbReference type="NCBI Taxonomy" id="1052096"/>
    <lineage>
        <taxon>Eukaryota</taxon>
        <taxon>Fungi</taxon>
        <taxon>Dikarya</taxon>
        <taxon>Ascomycota</taxon>
        <taxon>Pezizomycotina</taxon>
        <taxon>Dothideomycetes</taxon>
        <taxon>Dothideomycetidae</taxon>
        <taxon>Cladosporiales</taxon>
        <taxon>Cladosporiaceae</taxon>
        <taxon>Cladosporium</taxon>
    </lineage>
</organism>
<proteinExistence type="predicted"/>
<comment type="caution">
    <text evidence="2">The sequence shown here is derived from an EMBL/GenBank/DDBJ whole genome shotgun (WGS) entry which is preliminary data.</text>
</comment>
<dbReference type="InterPro" id="IPR002575">
    <property type="entry name" value="Aminoglycoside_PTrfase"/>
</dbReference>
<gene>
    <name evidence="2" type="ORF">WHR41_09217</name>
</gene>
<dbReference type="SUPFAM" id="SSF56112">
    <property type="entry name" value="Protein kinase-like (PK-like)"/>
    <property type="match status" value="1"/>
</dbReference>
<evidence type="ECO:0000259" key="1">
    <source>
        <dbReference type="Pfam" id="PF01636"/>
    </source>
</evidence>
<dbReference type="Proteomes" id="UP000803884">
    <property type="component" value="Unassembled WGS sequence"/>
</dbReference>
<dbReference type="CDD" id="cd05120">
    <property type="entry name" value="APH_ChoK_like"/>
    <property type="match status" value="1"/>
</dbReference>